<proteinExistence type="predicted"/>
<accession>A0A076F713</accession>
<protein>
    <submittedName>
        <fullName evidence="1">Uncharacterized protein</fullName>
    </submittedName>
</protein>
<name>A0A076F713_RHOOP</name>
<dbReference type="EMBL" id="CP008951">
    <property type="protein sequence ID" value="AII11459.1"/>
    <property type="molecule type" value="Genomic_DNA"/>
</dbReference>
<evidence type="ECO:0000313" key="2">
    <source>
        <dbReference type="Proteomes" id="UP000028488"/>
    </source>
</evidence>
<gene>
    <name evidence="1" type="ORF">EP51_46635</name>
</gene>
<evidence type="ECO:0000313" key="1">
    <source>
        <dbReference type="EMBL" id="AII11459.1"/>
    </source>
</evidence>
<keyword evidence="1" id="KW-0614">Plasmid</keyword>
<sequence length="430" mass="46068">MTLVHDGADTRTQARNTYVAQYVDRFVSTSATSSAQYDSVAIAGNGIGAQVFAAQLSKYPQFAGKVTIVAPPVVETRRLINGVSLRGSAADFIGSALGISHEQLLAHIAVPGADAAAYRQTANMVVREGDRFRFTRKGTWQGGGCGASEPVIYGVRNSRLVAGLREILEASSITYVDEKVQSADHLRSFAEGSKPLLVNATTIPGLLSGTSRKPERMVLAVQAPLIAAPSGPLAPADSATALAPLLRREGTIDVGYFTPFSDPLSPRANWYGIFARVIDADSGFDKERELKILTEELFGVAESMGMTVDDPDETLGRALVPASPWTKVSASKPGTLDLKRMYSGGAPCFYADGMISSCVGGVVGAEAVVRGVDPDTAIRRSLRPWRRHNFLWWVETNKIASVADFLMRVNVQMAMAYPHSAGARMWRSAA</sequence>
<dbReference type="Proteomes" id="UP000028488">
    <property type="component" value="Plasmid pPDG4"/>
</dbReference>
<geneLocation type="plasmid" evidence="1 2">
    <name>pPDG4</name>
</geneLocation>
<organism evidence="1 2">
    <name type="scientific">Rhodococcus opacus</name>
    <name type="common">Nocardia opaca</name>
    <dbReference type="NCBI Taxonomy" id="37919"/>
    <lineage>
        <taxon>Bacteria</taxon>
        <taxon>Bacillati</taxon>
        <taxon>Actinomycetota</taxon>
        <taxon>Actinomycetes</taxon>
        <taxon>Mycobacteriales</taxon>
        <taxon>Nocardiaceae</taxon>
        <taxon>Rhodococcus</taxon>
    </lineage>
</organism>
<reference evidence="1 2" key="1">
    <citation type="submission" date="2014-07" db="EMBL/GenBank/DDBJ databases">
        <title>Genome Sequence of Rhodococcus opacus Strain R7, a Biodegrader of Mono- and Polycyclic Aromatic Hydrocarbons.</title>
        <authorList>
            <person name="Di Gennaro P."/>
            <person name="Zampolli J."/>
            <person name="Presti I."/>
            <person name="Cappelletti M."/>
            <person name="D'Ursi P."/>
            <person name="Orro A."/>
            <person name="Mezzelani A."/>
            <person name="Milanesi L."/>
        </authorList>
    </citation>
    <scope>NUCLEOTIDE SEQUENCE [LARGE SCALE GENOMIC DNA]</scope>
    <source>
        <strain evidence="1 2">R7</strain>
        <plasmid evidence="1">pPDG4</plasmid>
    </source>
</reference>
<dbReference type="AlphaFoldDB" id="A0A076F713"/>